<reference evidence="1" key="1">
    <citation type="submission" date="2022-12" db="EMBL/GenBank/DDBJ databases">
        <authorList>
            <person name="Ruckert C."/>
            <person name="Busche T."/>
            <person name="Kalinowski J."/>
            <person name="Wittmann C."/>
        </authorList>
    </citation>
    <scope>NUCLEOTIDE SEQUENCE</scope>
    <source>
        <strain evidence="1">DSM 40467</strain>
    </source>
</reference>
<accession>A0ABY7KQE9</accession>
<evidence type="ECO:0000313" key="2">
    <source>
        <dbReference type="Proteomes" id="UP001164439"/>
    </source>
</evidence>
<sequence>MQSSHDRPVVLLSPHLDDAVFGLWHVLDGPGSAEVVTVFAGIPDPGRVTPLDASHGAEESAAWMRRRRREDREALAVAGRDPRHLDLLDIQYVADRDPELAQAVAEDPDSFVRIVRDRIDLRDRVSQIAEALPPDALRDRLVHAPVGFGGHPDHRAVALYAVELAKAGAEVRLWGDSPYVVRHGLPTWLGGVHNPPADEIVAEGLAATVGDRYRLTVDTVRLTGAALERKLRATRCYRTEYPSIQADFGAAMEPDMLAYELVWSLRADDQPGRR</sequence>
<dbReference type="RefSeq" id="WP_269662794.1">
    <property type="nucleotide sequence ID" value="NZ_CP114413.1"/>
</dbReference>
<dbReference type="Gene3D" id="3.40.50.10320">
    <property type="entry name" value="LmbE-like"/>
    <property type="match status" value="1"/>
</dbReference>
<gene>
    <name evidence="1" type="ORF">STRCI_006799</name>
</gene>
<dbReference type="Proteomes" id="UP001164439">
    <property type="component" value="Chromosome"/>
</dbReference>
<organism evidence="1 2">
    <name type="scientific">Streptomyces cinnabarinus</name>
    <dbReference type="NCBI Taxonomy" id="67287"/>
    <lineage>
        <taxon>Bacteria</taxon>
        <taxon>Bacillati</taxon>
        <taxon>Actinomycetota</taxon>
        <taxon>Actinomycetes</taxon>
        <taxon>Kitasatosporales</taxon>
        <taxon>Streptomycetaceae</taxon>
        <taxon>Streptomyces</taxon>
    </lineage>
</organism>
<dbReference type="SUPFAM" id="SSF102588">
    <property type="entry name" value="LmbE-like"/>
    <property type="match status" value="1"/>
</dbReference>
<dbReference type="InterPro" id="IPR024078">
    <property type="entry name" value="LmbE-like_dom_sf"/>
</dbReference>
<dbReference type="EMBL" id="CP114413">
    <property type="protein sequence ID" value="WAZ25312.1"/>
    <property type="molecule type" value="Genomic_DNA"/>
</dbReference>
<proteinExistence type="predicted"/>
<name>A0ABY7KQE9_9ACTN</name>
<evidence type="ECO:0000313" key="1">
    <source>
        <dbReference type="EMBL" id="WAZ25312.1"/>
    </source>
</evidence>
<keyword evidence="2" id="KW-1185">Reference proteome</keyword>
<protein>
    <submittedName>
        <fullName evidence="1">PIG-L family deacetylase</fullName>
    </submittedName>
</protein>